<evidence type="ECO:0000256" key="8">
    <source>
        <dbReference type="ARBA" id="ARBA00050776"/>
    </source>
</evidence>
<dbReference type="GO" id="GO:0046872">
    <property type="term" value="F:metal ion binding"/>
    <property type="evidence" value="ECO:0007669"/>
    <property type="project" value="UniProtKB-KW"/>
</dbReference>
<dbReference type="AlphaFoldDB" id="A0A1F6EEY8"/>
<reference evidence="10 11" key="1">
    <citation type="journal article" date="2016" name="Nat. Commun.">
        <title>Thousands of microbial genomes shed light on interconnected biogeochemical processes in an aquifer system.</title>
        <authorList>
            <person name="Anantharaman K."/>
            <person name="Brown C.T."/>
            <person name="Hug L.A."/>
            <person name="Sharon I."/>
            <person name="Castelle C.J."/>
            <person name="Probst A.J."/>
            <person name="Thomas B.C."/>
            <person name="Singh A."/>
            <person name="Wilkins M.J."/>
            <person name="Karaoz U."/>
            <person name="Brodie E.L."/>
            <person name="Williams K.H."/>
            <person name="Hubbard S.S."/>
            <person name="Banfield J.F."/>
        </authorList>
    </citation>
    <scope>NUCLEOTIDE SEQUENCE [LARGE SCALE GENOMIC DNA]</scope>
</reference>
<evidence type="ECO:0000256" key="5">
    <source>
        <dbReference type="ARBA" id="ARBA00022898"/>
    </source>
</evidence>
<evidence type="ECO:0000256" key="3">
    <source>
        <dbReference type="ARBA" id="ARBA00022679"/>
    </source>
</evidence>
<dbReference type="Gene3D" id="3.90.1150.10">
    <property type="entry name" value="Aspartate Aminotransferase, domain 1"/>
    <property type="match status" value="1"/>
</dbReference>
<dbReference type="InterPro" id="IPR016454">
    <property type="entry name" value="Cysteine_dSase"/>
</dbReference>
<dbReference type="InterPro" id="IPR015422">
    <property type="entry name" value="PyrdxlP-dep_Trfase_small"/>
</dbReference>
<evidence type="ECO:0000256" key="2">
    <source>
        <dbReference type="ARBA" id="ARBA00006490"/>
    </source>
</evidence>
<keyword evidence="3" id="KW-0808">Transferase</keyword>
<gene>
    <name evidence="10" type="ORF">A3E65_00290</name>
</gene>
<keyword evidence="6" id="KW-0408">Iron</keyword>
<accession>A0A1F6EEY8</accession>
<evidence type="ECO:0000256" key="1">
    <source>
        <dbReference type="ARBA" id="ARBA00001933"/>
    </source>
</evidence>
<dbReference type="Proteomes" id="UP000178392">
    <property type="component" value="Unassembled WGS sequence"/>
</dbReference>
<dbReference type="GO" id="GO:0051536">
    <property type="term" value="F:iron-sulfur cluster binding"/>
    <property type="evidence" value="ECO:0007669"/>
    <property type="project" value="UniProtKB-KW"/>
</dbReference>
<proteinExistence type="inferred from homology"/>
<keyword evidence="5" id="KW-0663">Pyridoxal phosphate</keyword>
<dbReference type="InterPro" id="IPR000192">
    <property type="entry name" value="Aminotrans_V_dom"/>
</dbReference>
<evidence type="ECO:0000313" key="11">
    <source>
        <dbReference type="Proteomes" id="UP000178392"/>
    </source>
</evidence>
<evidence type="ECO:0000256" key="6">
    <source>
        <dbReference type="ARBA" id="ARBA00023004"/>
    </source>
</evidence>
<name>A0A1F6EEY8_9BACT</name>
<evidence type="ECO:0000256" key="7">
    <source>
        <dbReference type="ARBA" id="ARBA00023014"/>
    </source>
</evidence>
<dbReference type="GO" id="GO:0031071">
    <property type="term" value="F:cysteine desulfurase activity"/>
    <property type="evidence" value="ECO:0007669"/>
    <property type="project" value="UniProtKB-EC"/>
</dbReference>
<dbReference type="Pfam" id="PF00266">
    <property type="entry name" value="Aminotran_5"/>
    <property type="match status" value="1"/>
</dbReference>
<dbReference type="PIRSF" id="PIRSF005572">
    <property type="entry name" value="NifS"/>
    <property type="match status" value="1"/>
</dbReference>
<dbReference type="PANTHER" id="PTHR11601:SF34">
    <property type="entry name" value="CYSTEINE DESULFURASE"/>
    <property type="match status" value="1"/>
</dbReference>
<feature type="domain" description="Aminotransferase class V" evidence="9">
    <location>
        <begin position="2"/>
        <end position="305"/>
    </location>
</feature>
<keyword evidence="4" id="KW-0479">Metal-binding</keyword>
<protein>
    <recommendedName>
        <fullName evidence="9">Aminotransferase class V domain-containing protein</fullName>
    </recommendedName>
</protein>
<dbReference type="EMBL" id="MFLS01000019">
    <property type="protein sequence ID" value="OGG72187.1"/>
    <property type="molecule type" value="Genomic_DNA"/>
</dbReference>
<evidence type="ECO:0000256" key="4">
    <source>
        <dbReference type="ARBA" id="ARBA00022723"/>
    </source>
</evidence>
<evidence type="ECO:0000259" key="9">
    <source>
        <dbReference type="Pfam" id="PF00266"/>
    </source>
</evidence>
<dbReference type="PANTHER" id="PTHR11601">
    <property type="entry name" value="CYSTEINE DESULFURYLASE FAMILY MEMBER"/>
    <property type="match status" value="1"/>
</dbReference>
<sequence length="326" mass="35227">MARLIECKSDDIIFTSGATEANNIAIQGLAKSGAHMLYLPSAHASIVETMRALESRGMSIEALPIREGRVDIKATQKLLRPETLLVSIDAVCGETGTVWDTREVKRILPKHTYLHVDASQAPFVEKLTRSHFDADLLVFDGSKVGVRGAGCLIAPRTIPLAPLVFGGGQERGLRSGTENVEAIKAFADALSAAEKGRETFFAHATRDRKHLVEALMGSGISDIYINEGTKVAPHIINLSLVGRDTDYLVTLLDAAGFAVSTRSACESDKTEGSRAVLALTRDRARALSSVRISWGREARSRDLARFAEALVGAVAFIDKTTLKSHY</sequence>
<comment type="cofactor">
    <cofactor evidence="1">
        <name>pyridoxal 5'-phosphate</name>
        <dbReference type="ChEBI" id="CHEBI:597326"/>
    </cofactor>
</comment>
<dbReference type="InterPro" id="IPR015421">
    <property type="entry name" value="PyrdxlP-dep_Trfase_major"/>
</dbReference>
<organism evidence="10 11">
    <name type="scientific">Candidatus Kaiserbacteria bacterium RIFCSPHIGHO2_12_FULL_56_13</name>
    <dbReference type="NCBI Taxonomy" id="1798505"/>
    <lineage>
        <taxon>Bacteria</taxon>
        <taxon>Candidatus Kaiseribacteriota</taxon>
    </lineage>
</organism>
<evidence type="ECO:0000313" key="10">
    <source>
        <dbReference type="EMBL" id="OGG72187.1"/>
    </source>
</evidence>
<comment type="similarity">
    <text evidence="2">Belongs to the class-V pyridoxal-phosphate-dependent aminotransferase family. NifS/IscS subfamily.</text>
</comment>
<comment type="catalytic activity">
    <reaction evidence="8">
        <text>(sulfur carrier)-H + L-cysteine = (sulfur carrier)-SH + L-alanine</text>
        <dbReference type="Rhea" id="RHEA:43892"/>
        <dbReference type="Rhea" id="RHEA-COMP:14737"/>
        <dbReference type="Rhea" id="RHEA-COMP:14739"/>
        <dbReference type="ChEBI" id="CHEBI:29917"/>
        <dbReference type="ChEBI" id="CHEBI:35235"/>
        <dbReference type="ChEBI" id="CHEBI:57972"/>
        <dbReference type="ChEBI" id="CHEBI:64428"/>
        <dbReference type="EC" id="2.8.1.7"/>
    </reaction>
</comment>
<comment type="caution">
    <text evidence="10">The sequence shown here is derived from an EMBL/GenBank/DDBJ whole genome shotgun (WGS) entry which is preliminary data.</text>
</comment>
<dbReference type="Gene3D" id="3.40.640.10">
    <property type="entry name" value="Type I PLP-dependent aspartate aminotransferase-like (Major domain)"/>
    <property type="match status" value="1"/>
</dbReference>
<dbReference type="SUPFAM" id="SSF53383">
    <property type="entry name" value="PLP-dependent transferases"/>
    <property type="match status" value="1"/>
</dbReference>
<keyword evidence="7" id="KW-0411">Iron-sulfur</keyword>
<dbReference type="InterPro" id="IPR015424">
    <property type="entry name" value="PyrdxlP-dep_Trfase"/>
</dbReference>